<evidence type="ECO:0000313" key="4">
    <source>
        <dbReference type="Proteomes" id="UP001154078"/>
    </source>
</evidence>
<dbReference type="AlphaFoldDB" id="A0A9P0FHJ9"/>
<accession>A0A9P0FHJ9</accession>
<organism evidence="3 4">
    <name type="scientific">Brassicogethes aeneus</name>
    <name type="common">Rape pollen beetle</name>
    <name type="synonym">Meligethes aeneus</name>
    <dbReference type="NCBI Taxonomy" id="1431903"/>
    <lineage>
        <taxon>Eukaryota</taxon>
        <taxon>Metazoa</taxon>
        <taxon>Ecdysozoa</taxon>
        <taxon>Arthropoda</taxon>
        <taxon>Hexapoda</taxon>
        <taxon>Insecta</taxon>
        <taxon>Pterygota</taxon>
        <taxon>Neoptera</taxon>
        <taxon>Endopterygota</taxon>
        <taxon>Coleoptera</taxon>
        <taxon>Polyphaga</taxon>
        <taxon>Cucujiformia</taxon>
        <taxon>Nitidulidae</taxon>
        <taxon>Meligethinae</taxon>
        <taxon>Brassicogethes</taxon>
    </lineage>
</organism>
<feature type="compositionally biased region" description="Low complexity" evidence="1">
    <location>
        <begin position="159"/>
        <end position="171"/>
    </location>
</feature>
<dbReference type="EMBL" id="OV121136">
    <property type="protein sequence ID" value="CAH0556774.1"/>
    <property type="molecule type" value="Genomic_DNA"/>
</dbReference>
<feature type="non-terminal residue" evidence="3">
    <location>
        <position position="1"/>
    </location>
</feature>
<dbReference type="OrthoDB" id="6818921at2759"/>
<evidence type="ECO:0000256" key="1">
    <source>
        <dbReference type="SAM" id="MobiDB-lite"/>
    </source>
</evidence>
<feature type="region of interest" description="Disordered" evidence="1">
    <location>
        <begin position="14"/>
        <end position="121"/>
    </location>
</feature>
<evidence type="ECO:0000256" key="2">
    <source>
        <dbReference type="SAM" id="Phobius"/>
    </source>
</evidence>
<feature type="region of interest" description="Disordered" evidence="1">
    <location>
        <begin position="154"/>
        <end position="213"/>
    </location>
</feature>
<proteinExistence type="predicted"/>
<keyword evidence="2" id="KW-1133">Transmembrane helix</keyword>
<protein>
    <submittedName>
        <fullName evidence="3">Uncharacterized protein</fullName>
    </submittedName>
</protein>
<keyword evidence="2" id="KW-0812">Transmembrane</keyword>
<keyword evidence="4" id="KW-1185">Reference proteome</keyword>
<feature type="compositionally biased region" description="Basic and acidic residues" evidence="1">
    <location>
        <begin position="179"/>
        <end position="188"/>
    </location>
</feature>
<name>A0A9P0FHJ9_BRAAE</name>
<keyword evidence="2" id="KW-0472">Membrane</keyword>
<dbReference type="Proteomes" id="UP001154078">
    <property type="component" value="Chromosome 5"/>
</dbReference>
<feature type="compositionally biased region" description="Low complexity" evidence="1">
    <location>
        <begin position="485"/>
        <end position="513"/>
    </location>
</feature>
<feature type="compositionally biased region" description="Low complexity" evidence="1">
    <location>
        <begin position="104"/>
        <end position="115"/>
    </location>
</feature>
<feature type="transmembrane region" description="Helical" evidence="2">
    <location>
        <begin position="647"/>
        <end position="672"/>
    </location>
</feature>
<feature type="compositionally biased region" description="Polar residues" evidence="1">
    <location>
        <begin position="75"/>
        <end position="98"/>
    </location>
</feature>
<feature type="region of interest" description="Disordered" evidence="1">
    <location>
        <begin position="477"/>
        <end position="521"/>
    </location>
</feature>
<sequence>KPFRELGLKRFWSAVRSSNSSSSSQQGGDSPLEETKPGPNCSLPLLQVWPSSDSPRGEADGQSFVFPPCAEDETSQNSTCFESNTHNDSGIESTQVSPSPIACTSTSPVHSPTPSMRRPSSALLHPDHARFLRMYPISSPEHTSMEDVSEIPNNHMQVTSGSSSTTSSLTSVAAANHSRASDSSEGRRRSSTMTARLFPNDPKSDSSSETDSSVDLDDTIIENILNQTPDINLANLNISETNTPNPNMANVLKPEYLKMIPEFSGESELLPRFIEICEKIVTKFYNVQDPTDFQNEYLMSSILAKVTGDAAIKISSCLITNWAELKTALHNTYSDKRDVFSLGIEMTELKQGFRESVFDFYNNILTLLNLQIAYLTIHLENANETAVLTAYLRKYALRVLLRGLREPIGSLMRTKNPADLNTALNMLTNDFQLEINNQNSKNHISQPKSKFNNYKGNLQMHKQHQIFPKPLPLTNYPHNYQPKPRNMNTQSNNTSNNFSNRNNFNNNNNYQNQPGPSYRNDVFNPNPNVRVPKPTPMSISTPNTNMSQGRQNFTTNNFNNQNRSSPNVQIEELYSLFDALDLEYALLRAAARGSVGPYSLSESLHKLTFTQSLAFPALARGLAGKRRRSQTNNTSRPIDPSESGLNIFAKVVTALVLVLVSVLVFAVVYKFVKT</sequence>
<reference evidence="3" key="1">
    <citation type="submission" date="2021-12" db="EMBL/GenBank/DDBJ databases">
        <authorList>
            <person name="King R."/>
        </authorList>
    </citation>
    <scope>NUCLEOTIDE SEQUENCE</scope>
</reference>
<evidence type="ECO:0000313" key="3">
    <source>
        <dbReference type="EMBL" id="CAH0556774.1"/>
    </source>
</evidence>
<gene>
    <name evidence="3" type="ORF">MELIAE_LOCUS7648</name>
</gene>